<sequence length="135" mass="14729">MVRQSGLSLIEALIALVILAFGLIGVAAMQVTALQSASAGYTQSLANVAAVDAQERIWAALSSYQDCDTIPLATIESAWHSHWFAGQQAALGYAQGQESRIERQGCRFDVVVRLRTEPNESDDIFNYVFQLPNQP</sequence>
<gene>
    <name evidence="2" type="ORF">DEO68_08060</name>
</gene>
<evidence type="ECO:0000256" key="1">
    <source>
        <dbReference type="SAM" id="Phobius"/>
    </source>
</evidence>
<dbReference type="Pfam" id="PF07963">
    <property type="entry name" value="N_methyl"/>
    <property type="match status" value="1"/>
</dbReference>
<accession>A0A3D0KEX1</accession>
<feature type="transmembrane region" description="Helical" evidence="1">
    <location>
        <begin position="12"/>
        <end position="34"/>
    </location>
</feature>
<evidence type="ECO:0000313" key="2">
    <source>
        <dbReference type="EMBL" id="HCA02122.1"/>
    </source>
</evidence>
<name>A0A3D0KEX1_9GAMM</name>
<keyword evidence="1" id="KW-0472">Membrane</keyword>
<keyword evidence="1" id="KW-0812">Transmembrane</keyword>
<dbReference type="EMBL" id="DOTR01000040">
    <property type="protein sequence ID" value="HCA02122.1"/>
    <property type="molecule type" value="Genomic_DNA"/>
</dbReference>
<organism evidence="2">
    <name type="scientific">Halomonas campaniensis</name>
    <dbReference type="NCBI Taxonomy" id="213554"/>
    <lineage>
        <taxon>Bacteria</taxon>
        <taxon>Pseudomonadati</taxon>
        <taxon>Pseudomonadota</taxon>
        <taxon>Gammaproteobacteria</taxon>
        <taxon>Oceanospirillales</taxon>
        <taxon>Halomonadaceae</taxon>
        <taxon>Halomonas</taxon>
    </lineage>
</organism>
<dbReference type="InterPro" id="IPR012902">
    <property type="entry name" value="N_methyl_site"/>
</dbReference>
<keyword evidence="1" id="KW-1133">Transmembrane helix</keyword>
<reference evidence="2" key="1">
    <citation type="journal article" date="2018" name="Nat. Biotechnol.">
        <title>A standardized bacterial taxonomy based on genome phylogeny substantially revises the tree of life.</title>
        <authorList>
            <person name="Parks D.H."/>
            <person name="Chuvochina M."/>
            <person name="Waite D.W."/>
            <person name="Rinke C."/>
            <person name="Skarshewski A."/>
            <person name="Chaumeil P.A."/>
            <person name="Hugenholtz P."/>
        </authorList>
    </citation>
    <scope>NUCLEOTIDE SEQUENCE [LARGE SCALE GENOMIC DNA]</scope>
    <source>
        <strain evidence="2">UBA11284</strain>
    </source>
</reference>
<comment type="caution">
    <text evidence="2">The sequence shown here is derived from an EMBL/GenBank/DDBJ whole genome shotgun (WGS) entry which is preliminary data.</text>
</comment>
<proteinExistence type="predicted"/>
<protein>
    <submittedName>
        <fullName evidence="2">Pilus assembly protein PilV</fullName>
    </submittedName>
</protein>
<dbReference type="AlphaFoldDB" id="A0A3D0KEX1"/>
<dbReference type="PROSITE" id="PS00409">
    <property type="entry name" value="PROKAR_NTER_METHYL"/>
    <property type="match status" value="1"/>
</dbReference>